<dbReference type="GO" id="GO:0005829">
    <property type="term" value="C:cytosol"/>
    <property type="evidence" value="ECO:0007669"/>
    <property type="project" value="TreeGrafter"/>
</dbReference>
<dbReference type="Gene3D" id="3.40.50.300">
    <property type="entry name" value="P-loop containing nucleotide triphosphate hydrolases"/>
    <property type="match status" value="2"/>
</dbReference>
<protein>
    <recommendedName>
        <fullName evidence="1">DNA 3'-5' helicase II</fullName>
    </recommendedName>
</protein>
<name>A0A844M2Z9_9GAMM</name>
<dbReference type="OrthoDB" id="7066673at2"/>
<evidence type="ECO:0000259" key="2">
    <source>
        <dbReference type="Pfam" id="PF09848"/>
    </source>
</evidence>
<dbReference type="PANTHER" id="PTHR11070">
    <property type="entry name" value="UVRD / RECB / PCRA DNA HELICASE FAMILY MEMBER"/>
    <property type="match status" value="1"/>
</dbReference>
<accession>A0A844M2Z9</accession>
<dbReference type="Proteomes" id="UP000442109">
    <property type="component" value="Unassembled WGS sequence"/>
</dbReference>
<proteinExistence type="predicted"/>
<dbReference type="RefSeq" id="WP_155587689.1">
    <property type="nucleotide sequence ID" value="NZ_WFKQ01000014.1"/>
</dbReference>
<dbReference type="GO" id="GO:0043138">
    <property type="term" value="F:3'-5' DNA helicase activity"/>
    <property type="evidence" value="ECO:0007669"/>
    <property type="project" value="TreeGrafter"/>
</dbReference>
<organism evidence="4 5">
    <name type="scientific">Psychrobacter sanguinis</name>
    <dbReference type="NCBI Taxonomy" id="861445"/>
    <lineage>
        <taxon>Bacteria</taxon>
        <taxon>Pseudomonadati</taxon>
        <taxon>Pseudomonadota</taxon>
        <taxon>Gammaproteobacteria</taxon>
        <taxon>Moraxellales</taxon>
        <taxon>Moraxellaceae</taxon>
        <taxon>Psychrobacter</taxon>
    </lineage>
</organism>
<dbReference type="InterPro" id="IPR027785">
    <property type="entry name" value="UvrD-like_helicase_C"/>
</dbReference>
<dbReference type="GO" id="GO:0003677">
    <property type="term" value="F:DNA binding"/>
    <property type="evidence" value="ECO:0007669"/>
    <property type="project" value="InterPro"/>
</dbReference>
<dbReference type="PANTHER" id="PTHR11070:SF2">
    <property type="entry name" value="ATP-DEPENDENT DNA HELICASE SRS2"/>
    <property type="match status" value="1"/>
</dbReference>
<comment type="caution">
    <text evidence="4">The sequence shown here is derived from an EMBL/GenBank/DDBJ whole genome shotgun (WGS) entry which is preliminary data.</text>
</comment>
<gene>
    <name evidence="4" type="ORF">GB996_11050</name>
</gene>
<evidence type="ECO:0000313" key="4">
    <source>
        <dbReference type="EMBL" id="MUG33319.1"/>
    </source>
</evidence>
<dbReference type="AlphaFoldDB" id="A0A844M2Z9"/>
<keyword evidence="5" id="KW-1185">Reference proteome</keyword>
<dbReference type="GO" id="GO:0005524">
    <property type="term" value="F:ATP binding"/>
    <property type="evidence" value="ECO:0007669"/>
    <property type="project" value="InterPro"/>
</dbReference>
<sequence>MAYYFTLPKYTELSPEQQFAVDQTESLALSGGPGTGKSVVCIWRHLRNYETKSKKSLLLTYTKTLEHYLESSAGEKNPEAKGKVDRVYKWSLGKSEKNILEEYDEIIIDEAQDIPTDTLQKIIGYAKTLSYGADKRQSLYLDDERLHQLYTEFACNPKTANNHAVNLTKNYRNSREVLEFIRSAFRDAVIPKNVLDDAKVTGRKPIVHRMLAVNARSAKERVKMQIADIAKIVNHFYSPTHNIAIFVPYADQIDKYYYGLKEILAKDIGVSRYYNTLKNIEGMDDVHITTFKSSKGTEFDTVIIPEFDYACARDNISQSEFYVAFTRAKLNLFLLCNGEFPPYFDVNTVLIEE</sequence>
<dbReference type="Pfam" id="PF09848">
    <property type="entry name" value="SLFN-g3_helicase"/>
    <property type="match status" value="1"/>
</dbReference>
<dbReference type="EMBL" id="WFKQ01000014">
    <property type="protein sequence ID" value="MUG33319.1"/>
    <property type="molecule type" value="Genomic_DNA"/>
</dbReference>
<dbReference type="InterPro" id="IPR018647">
    <property type="entry name" value="SLFN_3-like_DNA/RNA_helicase"/>
</dbReference>
<reference evidence="4 5" key="1">
    <citation type="journal article" date="2019" name="PLoS ONE">
        <title>Pup mortality in New Zealand sea lions (Phocarctos hookeri) at Enderby Island, Auckland Islands, 2013-18.</title>
        <authorList>
            <person name="Michael S.A."/>
            <person name="Hayman D.T.S."/>
            <person name="Gray R."/>
            <person name="Zhang J."/>
            <person name="Rogers L."/>
            <person name="Roe W.D."/>
        </authorList>
    </citation>
    <scope>NUCLEOTIDE SEQUENCE [LARGE SCALE GENOMIC DNA]</scope>
    <source>
        <strain evidence="4 5">SM868</strain>
    </source>
</reference>
<feature type="domain" description="UvrD-like helicase C-terminal" evidence="3">
    <location>
        <begin position="286"/>
        <end position="334"/>
    </location>
</feature>
<dbReference type="InterPro" id="IPR027417">
    <property type="entry name" value="P-loop_NTPase"/>
</dbReference>
<dbReference type="SUPFAM" id="SSF52540">
    <property type="entry name" value="P-loop containing nucleoside triphosphate hydrolases"/>
    <property type="match status" value="1"/>
</dbReference>
<evidence type="ECO:0000313" key="5">
    <source>
        <dbReference type="Proteomes" id="UP000442109"/>
    </source>
</evidence>
<evidence type="ECO:0000256" key="1">
    <source>
        <dbReference type="ARBA" id="ARBA00034923"/>
    </source>
</evidence>
<dbReference type="Pfam" id="PF13538">
    <property type="entry name" value="UvrD_C_2"/>
    <property type="match status" value="1"/>
</dbReference>
<evidence type="ECO:0000259" key="3">
    <source>
        <dbReference type="Pfam" id="PF13538"/>
    </source>
</evidence>
<feature type="domain" description="Schlafen group 3-like DNA/RNA helicase" evidence="2">
    <location>
        <begin position="30"/>
        <end position="190"/>
    </location>
</feature>
<dbReference type="GO" id="GO:0000725">
    <property type="term" value="P:recombinational repair"/>
    <property type="evidence" value="ECO:0007669"/>
    <property type="project" value="TreeGrafter"/>
</dbReference>
<dbReference type="InterPro" id="IPR000212">
    <property type="entry name" value="DNA_helicase_UvrD/REP"/>
</dbReference>